<dbReference type="GO" id="GO:0097367">
    <property type="term" value="F:carbohydrate derivative binding"/>
    <property type="evidence" value="ECO:0007669"/>
    <property type="project" value="InterPro"/>
</dbReference>
<comment type="caution">
    <text evidence="3">The sequence shown here is derived from an EMBL/GenBank/DDBJ whole genome shotgun (WGS) entry which is preliminary data.</text>
</comment>
<dbReference type="SUPFAM" id="SSF53697">
    <property type="entry name" value="SIS domain"/>
    <property type="match status" value="1"/>
</dbReference>
<proteinExistence type="inferred from homology"/>
<reference evidence="3 4" key="1">
    <citation type="submission" date="2019-02" db="EMBL/GenBank/DDBJ databases">
        <title>Investigation of anaerobic lignin degradation for improved lignocellulosic biofuels.</title>
        <authorList>
            <person name="Deangelis K."/>
        </authorList>
    </citation>
    <scope>NUCLEOTIDE SEQUENCE [LARGE SCALE GENOMIC DNA]</scope>
    <source>
        <strain evidence="3 4">159R</strain>
    </source>
</reference>
<dbReference type="Proteomes" id="UP000294555">
    <property type="component" value="Unassembled WGS sequence"/>
</dbReference>
<evidence type="ECO:0000313" key="4">
    <source>
        <dbReference type="Proteomes" id="UP000294555"/>
    </source>
</evidence>
<dbReference type="PROSITE" id="PS51464">
    <property type="entry name" value="SIS"/>
    <property type="match status" value="1"/>
</dbReference>
<evidence type="ECO:0000313" key="3">
    <source>
        <dbReference type="EMBL" id="TCL03305.1"/>
    </source>
</evidence>
<accession>A0A4R1N7N9</accession>
<protein>
    <submittedName>
        <fullName evidence="3">3-hexulose-6-phosphate isomerase</fullName>
    </submittedName>
</protein>
<sequence length="183" mass="19186">MTSFYERALRELAIVFENLNGNSVQQGLDLIQQARRIAVYGVGREGLQIKGFAMRLYHLGLHAAVVGDMTTPPIGQGDLLIVSAGPGWFSTVDALLTTARRAGAATLCITAQGTGACAVKADGVITLPAQTMADGQGAANSVLPLGSLYEGALYLLFEGMIVHLQQKLAVSSAVMSGNHTNLE</sequence>
<comment type="similarity">
    <text evidence="1">Belongs to the SIS family. PHI subfamily.</text>
</comment>
<evidence type="ECO:0000259" key="2">
    <source>
        <dbReference type="PROSITE" id="PS51464"/>
    </source>
</evidence>
<dbReference type="EMBL" id="SJOI01000001">
    <property type="protein sequence ID" value="TCL03305.1"/>
    <property type="molecule type" value="Genomic_DNA"/>
</dbReference>
<dbReference type="InterPro" id="IPR017552">
    <property type="entry name" value="PHI/rmpB"/>
</dbReference>
<dbReference type="Pfam" id="PF01380">
    <property type="entry name" value="SIS"/>
    <property type="match status" value="1"/>
</dbReference>
<dbReference type="InterPro" id="IPR001347">
    <property type="entry name" value="SIS_dom"/>
</dbReference>
<gene>
    <name evidence="3" type="ORF">EZJ58_1366</name>
</gene>
<dbReference type="GO" id="GO:0016853">
    <property type="term" value="F:isomerase activity"/>
    <property type="evidence" value="ECO:0007669"/>
    <property type="project" value="UniProtKB-KW"/>
</dbReference>
<dbReference type="Gene3D" id="3.40.50.10490">
    <property type="entry name" value="Glucose-6-phosphate isomerase like protein, domain 1"/>
    <property type="match status" value="1"/>
</dbReference>
<keyword evidence="4" id="KW-1185">Reference proteome</keyword>
<name>A0A4R1N7N9_9GAMM</name>
<dbReference type="OrthoDB" id="9797832at2"/>
<dbReference type="PANTHER" id="PTHR43443">
    <property type="entry name" value="3-HEXULOSE-6-PHOSPHATE ISOMERASE"/>
    <property type="match status" value="1"/>
</dbReference>
<evidence type="ECO:0000256" key="1">
    <source>
        <dbReference type="ARBA" id="ARBA00009235"/>
    </source>
</evidence>
<dbReference type="RefSeq" id="WP_132922187.1">
    <property type="nucleotide sequence ID" value="NZ_SJOI01000001.1"/>
</dbReference>
<dbReference type="AlphaFoldDB" id="A0A4R1N7N9"/>
<keyword evidence="3" id="KW-0413">Isomerase</keyword>
<feature type="domain" description="SIS" evidence="2">
    <location>
        <begin position="27"/>
        <end position="166"/>
    </location>
</feature>
<dbReference type="PANTHER" id="PTHR43443:SF1">
    <property type="entry name" value="3-HEXULOSE-6-PHOSPHATE ISOMERASE"/>
    <property type="match status" value="1"/>
</dbReference>
<organism evidence="3 4">
    <name type="scientific">Sodalis ligni</name>
    <dbReference type="NCBI Taxonomy" id="2697027"/>
    <lineage>
        <taxon>Bacteria</taxon>
        <taxon>Pseudomonadati</taxon>
        <taxon>Pseudomonadota</taxon>
        <taxon>Gammaproteobacteria</taxon>
        <taxon>Enterobacterales</taxon>
        <taxon>Bruguierivoracaceae</taxon>
        <taxon>Sodalis</taxon>
    </lineage>
</organism>
<dbReference type="InterPro" id="IPR046348">
    <property type="entry name" value="SIS_dom_sf"/>
</dbReference>
<dbReference type="GO" id="GO:1901135">
    <property type="term" value="P:carbohydrate derivative metabolic process"/>
    <property type="evidence" value="ECO:0007669"/>
    <property type="project" value="InterPro"/>
</dbReference>